<evidence type="ECO:0000313" key="3">
    <source>
        <dbReference type="EMBL" id="CAB5003628.1"/>
    </source>
</evidence>
<reference evidence="2" key="1">
    <citation type="submission" date="2020-05" db="EMBL/GenBank/DDBJ databases">
        <authorList>
            <person name="Chiriac C."/>
            <person name="Salcher M."/>
            <person name="Ghai R."/>
            <person name="Kavagutti S V."/>
        </authorList>
    </citation>
    <scope>NUCLEOTIDE SEQUENCE</scope>
</reference>
<keyword evidence="1" id="KW-0812">Transmembrane</keyword>
<keyword evidence="1" id="KW-0472">Membrane</keyword>
<dbReference type="AlphaFoldDB" id="A0A6J7IKY5"/>
<dbReference type="EMBL" id="CAFBNF010000014">
    <property type="protein sequence ID" value="CAB4931366.1"/>
    <property type="molecule type" value="Genomic_DNA"/>
</dbReference>
<name>A0A6J7IKY5_9ZZZZ</name>
<keyword evidence="1" id="KW-1133">Transmembrane helix</keyword>
<feature type="transmembrane region" description="Helical" evidence="1">
    <location>
        <begin position="88"/>
        <end position="113"/>
    </location>
</feature>
<organism evidence="2">
    <name type="scientific">freshwater metagenome</name>
    <dbReference type="NCBI Taxonomy" id="449393"/>
    <lineage>
        <taxon>unclassified sequences</taxon>
        <taxon>metagenomes</taxon>
        <taxon>ecological metagenomes</taxon>
    </lineage>
</organism>
<dbReference type="EMBL" id="CAFBOZ010000099">
    <property type="protein sequence ID" value="CAB5003628.1"/>
    <property type="molecule type" value="Genomic_DNA"/>
</dbReference>
<protein>
    <submittedName>
        <fullName evidence="2">Unannotated protein</fullName>
    </submittedName>
</protein>
<dbReference type="Pfam" id="PF04306">
    <property type="entry name" value="DUF456"/>
    <property type="match status" value="1"/>
</dbReference>
<feature type="transmembrane region" description="Helical" evidence="1">
    <location>
        <begin position="48"/>
        <end position="68"/>
    </location>
</feature>
<feature type="transmembrane region" description="Helical" evidence="1">
    <location>
        <begin position="134"/>
        <end position="154"/>
    </location>
</feature>
<feature type="transmembrane region" description="Helical" evidence="1">
    <location>
        <begin position="6"/>
        <end position="36"/>
    </location>
</feature>
<evidence type="ECO:0000313" key="2">
    <source>
        <dbReference type="EMBL" id="CAB4931366.1"/>
    </source>
</evidence>
<gene>
    <name evidence="2" type="ORF">UFOPK3773_00260</name>
    <name evidence="3" type="ORF">UFOPK3992_00814</name>
</gene>
<proteinExistence type="predicted"/>
<sequence>MPEWGVALVATCCVLGVVGTILPIVPGTIVIALAILVWGIVETTPSSWAITAVALVVLGVGQLLKYLIPGRRLAAAGVPTLTMVAGGIGGIVGFFVVPLVGVVVGFIVGVFVVEILRLRDLRTAWPATWEAMKASGLSTLIELAAALLATAIWAGGVLTT</sequence>
<dbReference type="InterPro" id="IPR007403">
    <property type="entry name" value="DUF456"/>
</dbReference>
<accession>A0A6J7IKY5</accession>
<evidence type="ECO:0000256" key="1">
    <source>
        <dbReference type="SAM" id="Phobius"/>
    </source>
</evidence>